<feature type="coiled-coil region" evidence="1">
    <location>
        <begin position="470"/>
        <end position="533"/>
    </location>
</feature>
<dbReference type="EMBL" id="BGZK01000719">
    <property type="protein sequence ID" value="GBP57556.1"/>
    <property type="molecule type" value="Genomic_DNA"/>
</dbReference>
<keyword evidence="1" id="KW-0175">Coiled coil</keyword>
<dbReference type="PANTHER" id="PTHR34649">
    <property type="entry name" value="CILIA- AND FLAGELLA-ASSOCIATED PROTEIN 99"/>
    <property type="match status" value="1"/>
</dbReference>
<keyword evidence="3" id="KW-1185">Reference proteome</keyword>
<name>A0A4C1X1E1_EUMVA</name>
<evidence type="ECO:0000313" key="3">
    <source>
        <dbReference type="Proteomes" id="UP000299102"/>
    </source>
</evidence>
<feature type="coiled-coil region" evidence="1">
    <location>
        <begin position="196"/>
        <end position="249"/>
    </location>
</feature>
<evidence type="ECO:0000313" key="2">
    <source>
        <dbReference type="EMBL" id="GBP57556.1"/>
    </source>
</evidence>
<evidence type="ECO:0000256" key="1">
    <source>
        <dbReference type="SAM" id="Coils"/>
    </source>
</evidence>
<keyword evidence="2" id="KW-0966">Cell projection</keyword>
<keyword evidence="2" id="KW-0969">Cilium</keyword>
<reference evidence="2 3" key="1">
    <citation type="journal article" date="2019" name="Commun. Biol.">
        <title>The bagworm genome reveals a unique fibroin gene that provides high tensile strength.</title>
        <authorList>
            <person name="Kono N."/>
            <person name="Nakamura H."/>
            <person name="Ohtoshi R."/>
            <person name="Tomita M."/>
            <person name="Numata K."/>
            <person name="Arakawa K."/>
        </authorList>
    </citation>
    <scope>NUCLEOTIDE SEQUENCE [LARGE SCALE GENOMIC DNA]</scope>
</reference>
<accession>A0A4C1X1E1</accession>
<dbReference type="STRING" id="151549.A0A4C1X1E1"/>
<gene>
    <name evidence="2" type="primary">CFAP99</name>
    <name evidence="2" type="ORF">EVAR_40084_1</name>
</gene>
<organism evidence="2 3">
    <name type="scientific">Eumeta variegata</name>
    <name type="common">Bagworm moth</name>
    <name type="synonym">Eumeta japonica</name>
    <dbReference type="NCBI Taxonomy" id="151549"/>
    <lineage>
        <taxon>Eukaryota</taxon>
        <taxon>Metazoa</taxon>
        <taxon>Ecdysozoa</taxon>
        <taxon>Arthropoda</taxon>
        <taxon>Hexapoda</taxon>
        <taxon>Insecta</taxon>
        <taxon>Pterygota</taxon>
        <taxon>Neoptera</taxon>
        <taxon>Endopterygota</taxon>
        <taxon>Lepidoptera</taxon>
        <taxon>Glossata</taxon>
        <taxon>Ditrysia</taxon>
        <taxon>Tineoidea</taxon>
        <taxon>Psychidae</taxon>
        <taxon>Oiketicinae</taxon>
        <taxon>Eumeta</taxon>
    </lineage>
</organism>
<dbReference type="Proteomes" id="UP000299102">
    <property type="component" value="Unassembled WGS sequence"/>
</dbReference>
<dbReference type="OrthoDB" id="10262255at2759"/>
<comment type="caution">
    <text evidence="2">The sequence shown here is derived from an EMBL/GenBank/DDBJ whole genome shotgun (WGS) entry which is preliminary data.</text>
</comment>
<dbReference type="InterPro" id="IPR039341">
    <property type="entry name" value="CFAP99"/>
</dbReference>
<dbReference type="AlphaFoldDB" id="A0A4C1X1E1"/>
<sequence length="567" mass="66229">MAAALIDDARRERAAAGYRRRGPGAPATRLVITYRDIIEHALYALCRLLIGHCRDKPSRHVSMSYPTFWNNEGRGLLVPVVIYAATTSGFDDLMCSARHGFNSLIFLRETAQSFYDIRYVSEKILAPLHAWQPFIADIKTKYMESIQNMKKPPTVPIPPNLSIKINETLPTLVPILPSEPMILTTNKKMLTKDSIDEKLQREFERNKEKANQLLSKVKSINNHYAQNKSERYNETVMQIREELENKEKTVRFRPPKIINKSSSMPPRDTIATIRRMNKTMRETEQKEIEWLNTLLSDFKDMPKIEDIERLCRSEREKRRVIEIEKKHLKGQISFEQAIIAKKELIEENKKKYANFLKERDTWNTEIEKWRKDEMEKNREQLEKSAMQQAAVLQSKYNNIIKKKENAKVIKEETELLLSKAMKEKNEELERRINVVKEIKVLSIIASKAKLPKIIDLTETSGLGLMSEMSIAELQERLNIAKMNLHEELNKKTVLLRDKKLTMKQELGETKQLIDEFLNERREIRKRNKNIMQESCDSAIEGVQEKEISNLKKLLAEKKMQSRLKLVV</sequence>
<protein>
    <submittedName>
        <fullName evidence="2">Cilia-and flagella-associated protein 99</fullName>
    </submittedName>
</protein>
<keyword evidence="2" id="KW-0282">Flagellum</keyword>
<dbReference type="PANTHER" id="PTHR34649:SF1">
    <property type="entry name" value="CILIA- AND FLAGELLA-ASSOCIATED PROTEIN 99"/>
    <property type="match status" value="1"/>
</dbReference>
<feature type="coiled-coil region" evidence="1">
    <location>
        <begin position="371"/>
        <end position="438"/>
    </location>
</feature>
<proteinExistence type="predicted"/>